<dbReference type="InterPro" id="IPR003749">
    <property type="entry name" value="ThiS/MoaD-like"/>
</dbReference>
<dbReference type="Gene3D" id="3.30.1370.80">
    <property type="entry name" value="Molybdopterin cofactor biosynthesis MoaD-related, C-terminal domain"/>
    <property type="match status" value="1"/>
</dbReference>
<feature type="domain" description="Molybdopterin cofactor biosynthesis MoaD-related C-terminal" evidence="2">
    <location>
        <begin position="137"/>
        <end position="223"/>
    </location>
</feature>
<gene>
    <name evidence="3" type="ORF">DJ70_11985</name>
</gene>
<dbReference type="PANTHER" id="PTHR38031">
    <property type="entry name" value="SULFUR CARRIER PROTEIN SLR0821-RELATED"/>
    <property type="match status" value="1"/>
</dbReference>
<protein>
    <recommendedName>
        <fullName evidence="2">Molybdopterin cofactor biosynthesis MoaD-related C-terminal domain-containing protein</fullName>
    </recommendedName>
</protein>
<dbReference type="NCBIfam" id="TIGR01687">
    <property type="entry name" value="moaD_arch"/>
    <property type="match status" value="1"/>
</dbReference>
<dbReference type="CDD" id="cd17505">
    <property type="entry name" value="Ubl_SAMP1_like"/>
    <property type="match status" value="1"/>
</dbReference>
<dbReference type="Proteomes" id="UP000216308">
    <property type="component" value="Unassembled WGS sequence"/>
</dbReference>
<evidence type="ECO:0000259" key="2">
    <source>
        <dbReference type="Pfam" id="PF09189"/>
    </source>
</evidence>
<feature type="compositionally biased region" description="Low complexity" evidence="1">
    <location>
        <begin position="94"/>
        <end position="106"/>
    </location>
</feature>
<dbReference type="NCBIfam" id="NF041918">
    <property type="entry name" value="SAMP1"/>
    <property type="match status" value="1"/>
</dbReference>
<dbReference type="InterPro" id="IPR052045">
    <property type="entry name" value="Sulfur_Carrier/Prot_Modifier"/>
</dbReference>
<dbReference type="Pfam" id="PF02597">
    <property type="entry name" value="ThiS"/>
    <property type="match status" value="1"/>
</dbReference>
<keyword evidence="4" id="KW-1185">Reference proteome</keyword>
<feature type="compositionally biased region" description="Acidic residues" evidence="1">
    <location>
        <begin position="107"/>
        <end position="128"/>
    </location>
</feature>
<dbReference type="InterPro" id="IPR016155">
    <property type="entry name" value="Mopterin_synth/thiamin_S_b"/>
</dbReference>
<dbReference type="PANTHER" id="PTHR38031:SF1">
    <property type="entry name" value="SULFUR CARRIER PROTEIN CYSO"/>
    <property type="match status" value="1"/>
</dbReference>
<organism evidence="3 4">
    <name type="scientific">Halorubrum halodurans</name>
    <dbReference type="NCBI Taxonomy" id="1383851"/>
    <lineage>
        <taxon>Archaea</taxon>
        <taxon>Methanobacteriati</taxon>
        <taxon>Methanobacteriota</taxon>
        <taxon>Stenosarchaea group</taxon>
        <taxon>Halobacteria</taxon>
        <taxon>Halobacteriales</taxon>
        <taxon>Haloferacaceae</taxon>
        <taxon>Halorubrum</taxon>
    </lineage>
</organism>
<dbReference type="InterPro" id="IPR054834">
    <property type="entry name" value="SAMP1_3"/>
</dbReference>
<dbReference type="Gene3D" id="3.10.20.30">
    <property type="match status" value="1"/>
</dbReference>
<proteinExistence type="predicted"/>
<comment type="caution">
    <text evidence="3">The sequence shown here is derived from an EMBL/GenBank/DDBJ whole genome shotgun (WGS) entry which is preliminary data.</text>
</comment>
<reference evidence="3 4" key="1">
    <citation type="journal article" date="2014" name="Front. Microbiol.">
        <title>Population and genomic analysis of the genus Halorubrum.</title>
        <authorList>
            <person name="Fullmer M.S."/>
            <person name="Soucy S.M."/>
            <person name="Swithers K.S."/>
            <person name="Makkay A.M."/>
            <person name="Wheeler R."/>
            <person name="Ventosa A."/>
            <person name="Gogarten J.P."/>
            <person name="Papke R.T."/>
        </authorList>
    </citation>
    <scope>NUCLEOTIDE SEQUENCE [LARGE SCALE GENOMIC DNA]</scope>
    <source>
        <strain evidence="3 4">Cb34</strain>
    </source>
</reference>
<evidence type="ECO:0000313" key="3">
    <source>
        <dbReference type="EMBL" id="OYR55318.1"/>
    </source>
</evidence>
<evidence type="ECO:0000256" key="1">
    <source>
        <dbReference type="SAM" id="MobiDB-lite"/>
    </source>
</evidence>
<dbReference type="InterPro" id="IPR012675">
    <property type="entry name" value="Beta-grasp_dom_sf"/>
</dbReference>
<dbReference type="AlphaFoldDB" id="A0A256IFJ1"/>
<dbReference type="SUPFAM" id="SSF54285">
    <property type="entry name" value="MoaD/ThiS"/>
    <property type="match status" value="1"/>
</dbReference>
<feature type="region of interest" description="Disordered" evidence="1">
    <location>
        <begin position="94"/>
        <end position="133"/>
    </location>
</feature>
<evidence type="ECO:0000313" key="4">
    <source>
        <dbReference type="Proteomes" id="UP000216308"/>
    </source>
</evidence>
<dbReference type="InterPro" id="IPR036473">
    <property type="entry name" value="Mopterin_CF_MoaD-rel_C_sf"/>
</dbReference>
<name>A0A256IFJ1_9EURY</name>
<dbReference type="InterPro" id="IPR015272">
    <property type="entry name" value="MoadD_C"/>
</dbReference>
<dbReference type="EMBL" id="NHPJ01000104">
    <property type="protein sequence ID" value="OYR55318.1"/>
    <property type="molecule type" value="Genomic_DNA"/>
</dbReference>
<dbReference type="Pfam" id="PF09189">
    <property type="entry name" value="MoaD_arch"/>
    <property type="match status" value="1"/>
</dbReference>
<sequence>MELELRFFATFREAAGGKTVVREFADGSDVGDVLRALEDEYDGMDGRLIVDGELAPQINVLKNGREVLHLRGLDTDLADGDRLSVFPPVAGGATDADAADAGAAADGDGDGNGDNGDADADSPADEPPAEPGWVRREVSYRGISRRLAAHYLENLGGDLVGTDDPADATRVDGEGWRATLAAAEVTAAASITLTEVTVSFAGEEAVLEDLLPKFKRKAMRAGG</sequence>
<dbReference type="InterPro" id="IPR010038">
    <property type="entry name" value="MoaD_arc-typ"/>
</dbReference>
<accession>A0A256IFJ1</accession>